<name>A0AA40AM40_9PEZI</name>
<comment type="caution">
    <text evidence="2">The sequence shown here is derived from an EMBL/GenBank/DDBJ whole genome shotgun (WGS) entry which is preliminary data.</text>
</comment>
<evidence type="ECO:0000256" key="1">
    <source>
        <dbReference type="SAM" id="MobiDB-lite"/>
    </source>
</evidence>
<evidence type="ECO:0000313" key="2">
    <source>
        <dbReference type="EMBL" id="KAK0718314.1"/>
    </source>
</evidence>
<feature type="region of interest" description="Disordered" evidence="1">
    <location>
        <begin position="753"/>
        <end position="803"/>
    </location>
</feature>
<gene>
    <name evidence="2" type="ORF">B0T26DRAFT_325709</name>
</gene>
<feature type="compositionally biased region" description="Acidic residues" evidence="1">
    <location>
        <begin position="756"/>
        <end position="783"/>
    </location>
</feature>
<reference evidence="2" key="1">
    <citation type="submission" date="2023-06" db="EMBL/GenBank/DDBJ databases">
        <title>Genome-scale phylogeny and comparative genomics of the fungal order Sordariales.</title>
        <authorList>
            <consortium name="Lawrence Berkeley National Laboratory"/>
            <person name="Hensen N."/>
            <person name="Bonometti L."/>
            <person name="Westerberg I."/>
            <person name="Brannstrom I.O."/>
            <person name="Guillou S."/>
            <person name="Cros-Aarteil S."/>
            <person name="Calhoun S."/>
            <person name="Haridas S."/>
            <person name="Kuo A."/>
            <person name="Mondo S."/>
            <person name="Pangilinan J."/>
            <person name="Riley R."/>
            <person name="LaButti K."/>
            <person name="Andreopoulos B."/>
            <person name="Lipzen A."/>
            <person name="Chen C."/>
            <person name="Yanf M."/>
            <person name="Daum C."/>
            <person name="Ng V."/>
            <person name="Clum A."/>
            <person name="Steindorff A."/>
            <person name="Ohm R."/>
            <person name="Martin F."/>
            <person name="Silar P."/>
            <person name="Natvig D."/>
            <person name="Lalanne C."/>
            <person name="Gautier V."/>
            <person name="Ament-velasquez S.L."/>
            <person name="Kruys A."/>
            <person name="Hutchinson M.I."/>
            <person name="Powell A.J."/>
            <person name="Barry K."/>
            <person name="Miller A.N."/>
            <person name="Grigoriev I.V."/>
            <person name="Debuchy R."/>
            <person name="Gladieux P."/>
            <person name="Thoren M.H."/>
            <person name="Johannesson H."/>
        </authorList>
    </citation>
    <scope>NUCLEOTIDE SEQUENCE</scope>
    <source>
        <strain evidence="2">SMH2392-1A</strain>
    </source>
</reference>
<dbReference type="Proteomes" id="UP001172101">
    <property type="component" value="Unassembled WGS sequence"/>
</dbReference>
<organism evidence="2 3">
    <name type="scientific">Lasiosphaeria miniovina</name>
    <dbReference type="NCBI Taxonomy" id="1954250"/>
    <lineage>
        <taxon>Eukaryota</taxon>
        <taxon>Fungi</taxon>
        <taxon>Dikarya</taxon>
        <taxon>Ascomycota</taxon>
        <taxon>Pezizomycotina</taxon>
        <taxon>Sordariomycetes</taxon>
        <taxon>Sordariomycetidae</taxon>
        <taxon>Sordariales</taxon>
        <taxon>Lasiosphaeriaceae</taxon>
        <taxon>Lasiosphaeria</taxon>
    </lineage>
</organism>
<protein>
    <submittedName>
        <fullName evidence="2">Uncharacterized protein</fullName>
    </submittedName>
</protein>
<proteinExistence type="predicted"/>
<accession>A0AA40AM40</accession>
<sequence>MMKSLAAAKMSSSVYPFTSREEVKRRNARAVKAFDLQRLEIRSLKYSNFDDNGGDVLAVVTFDQESDRGCACDGAPWPDVQIRMSRDKLLSLGSSKIAGMFDDRRQRLYRRRWGSKSLPPGIEYILDFTPPSEGAELADLTAALWLPRMVKLWFLAGHYEPNEVLAIGPDPTGFQTRPLANMAVGAVLALGHDDICKAPNCPLDFSYWEVQTVPGIVGDDSPSSQSAPRHIPDFRKVDDYCRIRHRAAVMRVLHAINGKDLLLNSATRMWTVAQVAIYLEVPNVVVGPVTQWLLAEPNTKFMEICPEKAYQLALALRIPGVLIHTFKIMVNENAIDLATTNPSPRLPPVTWAQRRRDDYGDFPSDAIEYASRAMVERMSANLAMLRADDVFERLPVKIGEWEKMRHLGALIEQFPACDLKSAYNALSEATIAAFHGLVGRTLEFRLPDNYFGDLLRYQRTHYVPESELLDLADLYKKLEATQRSLTPFFWESLRRADVIVAFGSSFYNGKTLSMLATEFKDLLWEARDILKLSGHHMDMDMYTFQNTVMFDHTKFFAQLMSAVKVLCLDILHPKTDELSELSGLRYVLSDHLLLTLDEKEMNYLPLWAGGLDDGSGGVFQDAIPPAEMGPSEPGPGYHTGYTIASETDTETMGYASTTTPSDLGFGGLDIGDTSTVRSMDAEQSASSGLPRNRVIAAPSVSSETFSADYAEYADAMFLVPAHHQAHGQALASYVENYGDHDAASQITESATMTATDMEDGSSEEAQGDEDMEFFFEDDMDLSDDGSSTLDGFEDASDDSATLS</sequence>
<dbReference type="AlphaFoldDB" id="A0AA40AM40"/>
<dbReference type="EMBL" id="JAUIRO010000004">
    <property type="protein sequence ID" value="KAK0718314.1"/>
    <property type="molecule type" value="Genomic_DNA"/>
</dbReference>
<keyword evidence="3" id="KW-1185">Reference proteome</keyword>
<dbReference type="RefSeq" id="XP_060297107.1">
    <property type="nucleotide sequence ID" value="XM_060434383.1"/>
</dbReference>
<dbReference type="GeneID" id="85317653"/>
<evidence type="ECO:0000313" key="3">
    <source>
        <dbReference type="Proteomes" id="UP001172101"/>
    </source>
</evidence>